<keyword evidence="3" id="KW-1185">Reference proteome</keyword>
<gene>
    <name evidence="2" type="ORF">DLJ58_17655</name>
</gene>
<evidence type="ECO:0000313" key="3">
    <source>
        <dbReference type="Proteomes" id="UP000266889"/>
    </source>
</evidence>
<reference evidence="2 3" key="1">
    <citation type="submission" date="2018-05" db="EMBL/GenBank/DDBJ databases">
        <title>Micromonospora from Atacama Desert.</title>
        <authorList>
            <person name="Carro L."/>
            <person name="Goodfellow M."/>
            <person name="Klenk H.-P."/>
        </authorList>
    </citation>
    <scope>NUCLEOTIDE SEQUENCE [LARGE SCALE GENOMIC DNA]</scope>
    <source>
        <strain evidence="2 3">LB32</strain>
    </source>
</reference>
<comment type="caution">
    <text evidence="2">The sequence shown here is derived from an EMBL/GenBank/DDBJ whole genome shotgun (WGS) entry which is preliminary data.</text>
</comment>
<organism evidence="2 3">
    <name type="scientific">Micromonospora arida</name>
    <dbReference type="NCBI Taxonomy" id="2203715"/>
    <lineage>
        <taxon>Bacteria</taxon>
        <taxon>Bacillati</taxon>
        <taxon>Actinomycetota</taxon>
        <taxon>Actinomycetes</taxon>
        <taxon>Micromonosporales</taxon>
        <taxon>Micromonosporaceae</taxon>
        <taxon>Micromonospora</taxon>
    </lineage>
</organism>
<evidence type="ECO:0000256" key="1">
    <source>
        <dbReference type="SAM" id="Phobius"/>
    </source>
</evidence>
<keyword evidence="1" id="KW-0812">Transmembrane</keyword>
<dbReference type="OrthoDB" id="3310286at2"/>
<protein>
    <submittedName>
        <fullName evidence="2">Uncharacterized protein</fullName>
    </submittedName>
</protein>
<accession>A0A3N9X6H6</accession>
<dbReference type="EMBL" id="QGSY01000191">
    <property type="protein sequence ID" value="RQX08582.1"/>
    <property type="molecule type" value="Genomic_DNA"/>
</dbReference>
<dbReference type="Proteomes" id="UP000266889">
    <property type="component" value="Unassembled WGS sequence"/>
</dbReference>
<feature type="transmembrane region" description="Helical" evidence="1">
    <location>
        <begin position="516"/>
        <end position="537"/>
    </location>
</feature>
<proteinExistence type="predicted"/>
<dbReference type="AlphaFoldDB" id="A0A3N9X6H6"/>
<keyword evidence="1" id="KW-0472">Membrane</keyword>
<evidence type="ECO:0000313" key="2">
    <source>
        <dbReference type="EMBL" id="RQX08582.1"/>
    </source>
</evidence>
<feature type="transmembrane region" description="Helical" evidence="1">
    <location>
        <begin position="482"/>
        <end position="504"/>
    </location>
</feature>
<feature type="transmembrane region" description="Helical" evidence="1">
    <location>
        <begin position="565"/>
        <end position="583"/>
    </location>
</feature>
<dbReference type="RefSeq" id="WP_158629606.1">
    <property type="nucleotide sequence ID" value="NZ_QGSY01000191.1"/>
</dbReference>
<feature type="transmembrane region" description="Helical" evidence="1">
    <location>
        <begin position="44"/>
        <end position="63"/>
    </location>
</feature>
<keyword evidence="1" id="KW-1133">Transmembrane helix</keyword>
<feature type="transmembrane region" description="Helical" evidence="1">
    <location>
        <begin position="458"/>
        <end position="476"/>
    </location>
</feature>
<sequence length="609" mass="66630">MMMNFAFAGAAAVLVTAAGATGWLRHRLDAYGEWFVRNGNLLEGLARTLCLTAALILGGVIFSRLRQRLGEEKTVAQRPGQPDVPWLQRLQASAAERLSEQDRKAITMFVELIVDPARSRSRLAETVDLDERAVRQQVSISFALPDAEEGGRALYIPILQPIKGELVDNFQLQSAGGSSLPTLSYEETTKLAAAGLRLILMEIFAAKDAPSPPKTLDEPVRAAELAMLQIVATRGPLHTGQVHGRLDVILEEIKFPDDDSRERVRKYVAALSWSYPIVAVVSAVDASSGRFLIKYERTFVPASLTTSWRGLLRLGLGLKPDKVAIPVELALTAESYHLRVNAPANKYVIKQYLQCRHCRVLLTRQWRGRAPIGIPADEDASGKKPDNKRHLCAHELDQTRSATEDDRVTDHHFRVRRKRGQNFVHVYMRGYSRAAPKLRDLQLITTFKETPPGARGRAAITALATTLLLAVAGNLLNSPQGTQVGGLPALMLALPAVAASWFGLSSDKDALVGGSLLARLSLVVSGVVSVIAVVLYLSSPPPSAPAPIVGGSVADPLTFVGITDWRWITLCIVSALNLTYISYRFALKLVHFNDLIRREDLGAGDFAWR</sequence>
<name>A0A3N9X6H6_9ACTN</name>